<evidence type="ECO:0000256" key="3">
    <source>
        <dbReference type="SAM" id="MobiDB-lite"/>
    </source>
</evidence>
<proteinExistence type="predicted"/>
<sequence>MASTSVPPCDSPLQRFQKRADSFKKAIDIFKHDVEESTEDFPKFQVRFQELKNEGNELQKSLSLLQKKDEPAPVSRYDDKKTDEVRRLIRLQTEVELFGEKFQASNNNERPGKHLDKSASQNDVQNSEESASEEYSESEEDTAEDEERGKCENTTIKLPYLKWCIGLSDYEAKEANDLSFKKGDVLEILEERTDGWWKAKNIDNNQGMVPSTYLQFHTQSDLRQPNTSCETQEQCDNDSEESSDESEEWRSGSHQEIKSYKSKDESSSKSPQKVKHENSSMNILSIGDCFPAGFHPSVLHQMSEQDERHKSSSYILPALSESQLAFHDLHWDAEHNSIKQKLVRVSRQFMVWNCRMIPCPGRNVEILRRQVRLCAFDGHKVLSNIHTIRATWQSKEPKIWTFSPKVDGILPSLLDGECFIRCNSLAPELGILFELGVTCFHTETRQQAELSCGWAFLKLFDDSGVPIANRTYELLLQSGTPFQDGLVVNHSLGRSAKSNVISQMLSSSKESKLLLKMKLSSKGMKESMNFLPETLLSCSCYVQMIIMFRQVLGDVLIKERSNAQNAELIASPMLASLPALMNAPDILDALRSTYSEKLKNLKSHEKCNQEVLKSTFKIVYHDTVLRLLSLPYLASTSFTGSLEEGNRWKMISLALQQNRDKIGSLGHLLSPEHSYLPFSVSEMTFDMSHIDAASDWKPVWDFKSSQRNCFSTTDTVQNMVLK</sequence>
<evidence type="ECO:0000256" key="1">
    <source>
        <dbReference type="ARBA" id="ARBA00022443"/>
    </source>
</evidence>
<dbReference type="PRINTS" id="PR00452">
    <property type="entry name" value="SH3DOMAIN"/>
</dbReference>
<feature type="region of interest" description="Disordered" evidence="3">
    <location>
        <begin position="219"/>
        <end position="277"/>
    </location>
</feature>
<feature type="region of interest" description="Disordered" evidence="3">
    <location>
        <begin position="100"/>
        <end position="150"/>
    </location>
</feature>
<dbReference type="Pfam" id="PF00018">
    <property type="entry name" value="SH3_1"/>
    <property type="match status" value="1"/>
</dbReference>
<feature type="region of interest" description="Disordered" evidence="3">
    <location>
        <begin position="62"/>
        <end position="81"/>
    </location>
</feature>
<feature type="compositionally biased region" description="Basic and acidic residues" evidence="3">
    <location>
        <begin position="248"/>
        <end position="267"/>
    </location>
</feature>
<name>A0A8C4N9Y6_EPTBU</name>
<dbReference type="GO" id="GO:0090251">
    <property type="term" value="P:protein localization involved in establishment of planar polarity"/>
    <property type="evidence" value="ECO:0007669"/>
    <property type="project" value="TreeGrafter"/>
</dbReference>
<feature type="domain" description="SH3" evidence="4">
    <location>
        <begin position="159"/>
        <end position="219"/>
    </location>
</feature>
<dbReference type="GO" id="GO:0005737">
    <property type="term" value="C:cytoplasm"/>
    <property type="evidence" value="ECO:0007669"/>
    <property type="project" value="TreeGrafter"/>
</dbReference>
<feature type="compositionally biased region" description="Acidic residues" evidence="3">
    <location>
        <begin position="233"/>
        <end position="247"/>
    </location>
</feature>
<feature type="compositionally biased region" description="Polar residues" evidence="3">
    <location>
        <begin position="219"/>
        <end position="232"/>
    </location>
</feature>
<keyword evidence="6" id="KW-1185">Reference proteome</keyword>
<evidence type="ECO:0000313" key="5">
    <source>
        <dbReference type="Ensembl" id="ENSEBUP00000003392.1"/>
    </source>
</evidence>
<keyword evidence="1 2" id="KW-0728">SH3 domain</keyword>
<dbReference type="InterPro" id="IPR001452">
    <property type="entry name" value="SH3_domain"/>
</dbReference>
<dbReference type="InterPro" id="IPR036028">
    <property type="entry name" value="SH3-like_dom_sf"/>
</dbReference>
<evidence type="ECO:0000259" key="4">
    <source>
        <dbReference type="PROSITE" id="PS50002"/>
    </source>
</evidence>
<dbReference type="GO" id="GO:0005929">
    <property type="term" value="C:cilium"/>
    <property type="evidence" value="ECO:0007669"/>
    <property type="project" value="TreeGrafter"/>
</dbReference>
<dbReference type="SUPFAM" id="SSF50044">
    <property type="entry name" value="SH3-domain"/>
    <property type="match status" value="1"/>
</dbReference>
<dbReference type="AlphaFoldDB" id="A0A8C4N9Y6"/>
<dbReference type="Ensembl" id="ENSEBUT00000003761.1">
    <property type="protein sequence ID" value="ENSEBUP00000003392.1"/>
    <property type="gene ID" value="ENSEBUG00000002457.1"/>
</dbReference>
<dbReference type="PANTHER" id="PTHR15176">
    <property type="entry name" value="NEPHROCYSTIN"/>
    <property type="match status" value="1"/>
</dbReference>
<evidence type="ECO:0000313" key="6">
    <source>
        <dbReference type="Proteomes" id="UP000694388"/>
    </source>
</evidence>
<feature type="compositionally biased region" description="Acidic residues" evidence="3">
    <location>
        <begin position="130"/>
        <end position="146"/>
    </location>
</feature>
<dbReference type="Proteomes" id="UP000694388">
    <property type="component" value="Unplaced"/>
</dbReference>
<dbReference type="GeneTree" id="ENSGT00390000007701"/>
<evidence type="ECO:0000256" key="2">
    <source>
        <dbReference type="PROSITE-ProRule" id="PRU00192"/>
    </source>
</evidence>
<reference evidence="5" key="1">
    <citation type="submission" date="2025-08" db="UniProtKB">
        <authorList>
            <consortium name="Ensembl"/>
        </authorList>
    </citation>
    <scope>IDENTIFICATION</scope>
</reference>
<reference evidence="5" key="2">
    <citation type="submission" date="2025-09" db="UniProtKB">
        <authorList>
            <consortium name="Ensembl"/>
        </authorList>
    </citation>
    <scope>IDENTIFICATION</scope>
</reference>
<dbReference type="InterPro" id="IPR039687">
    <property type="entry name" value="NPHP1"/>
</dbReference>
<dbReference type="Gene3D" id="2.30.30.40">
    <property type="entry name" value="SH3 Domains"/>
    <property type="match status" value="1"/>
</dbReference>
<protein>
    <submittedName>
        <fullName evidence="5">Nephronophthisis 1</fullName>
    </submittedName>
</protein>
<dbReference type="PROSITE" id="PS50002">
    <property type="entry name" value="SH3"/>
    <property type="match status" value="1"/>
</dbReference>
<organism evidence="5 6">
    <name type="scientific">Eptatretus burgeri</name>
    <name type="common">Inshore hagfish</name>
    <dbReference type="NCBI Taxonomy" id="7764"/>
    <lineage>
        <taxon>Eukaryota</taxon>
        <taxon>Metazoa</taxon>
        <taxon>Chordata</taxon>
        <taxon>Craniata</taxon>
        <taxon>Vertebrata</taxon>
        <taxon>Cyclostomata</taxon>
        <taxon>Myxini</taxon>
        <taxon>Myxiniformes</taxon>
        <taxon>Myxinidae</taxon>
        <taxon>Eptatretinae</taxon>
        <taxon>Eptatretus</taxon>
    </lineage>
</organism>
<accession>A0A8C4N9Y6</accession>
<dbReference type="SMART" id="SM00326">
    <property type="entry name" value="SH3"/>
    <property type="match status" value="1"/>
</dbReference>
<feature type="compositionally biased region" description="Basic and acidic residues" evidence="3">
    <location>
        <begin position="66"/>
        <end position="81"/>
    </location>
</feature>
<dbReference type="PANTHER" id="PTHR15176:SF1">
    <property type="entry name" value="NEPHROCYSTIN-1"/>
    <property type="match status" value="1"/>
</dbReference>